<name>A0ACC1N0R8_9PEZI</name>
<reference evidence="1" key="1">
    <citation type="submission" date="2022-10" db="EMBL/GenBank/DDBJ databases">
        <title>Genome Sequence of Xylaria curta.</title>
        <authorList>
            <person name="Buettner E."/>
        </authorList>
    </citation>
    <scope>NUCLEOTIDE SEQUENCE</scope>
    <source>
        <strain evidence="1">Babe10</strain>
    </source>
</reference>
<gene>
    <name evidence="1" type="ORF">NUW58_g9232</name>
</gene>
<organism evidence="1 2">
    <name type="scientific">Xylaria curta</name>
    <dbReference type="NCBI Taxonomy" id="42375"/>
    <lineage>
        <taxon>Eukaryota</taxon>
        <taxon>Fungi</taxon>
        <taxon>Dikarya</taxon>
        <taxon>Ascomycota</taxon>
        <taxon>Pezizomycotina</taxon>
        <taxon>Sordariomycetes</taxon>
        <taxon>Xylariomycetidae</taxon>
        <taxon>Xylariales</taxon>
        <taxon>Xylariaceae</taxon>
        <taxon>Xylaria</taxon>
    </lineage>
</organism>
<accession>A0ACC1N0R8</accession>
<protein>
    <submittedName>
        <fullName evidence="1">Uncharacterized protein</fullName>
    </submittedName>
</protein>
<comment type="caution">
    <text evidence="1">The sequence shown here is derived from an EMBL/GenBank/DDBJ whole genome shotgun (WGS) entry which is preliminary data.</text>
</comment>
<evidence type="ECO:0000313" key="2">
    <source>
        <dbReference type="Proteomes" id="UP001143856"/>
    </source>
</evidence>
<dbReference type="Proteomes" id="UP001143856">
    <property type="component" value="Unassembled WGS sequence"/>
</dbReference>
<sequence>MSTSATAALEDISEEKAKEAETEAKGKESSVNRNARREARQRAAVKELYVHETMALAWCFVFPVLGTYLLHTIRGQLSRPSEGLVSDYNLTIFLCAAELRPVSHLFRMLRRRTLHIQNIVAQNPHSQRLVTNDQIQALYDRLGELEAREAPKEQPLSNGVEPEVPQKLVESAVVREFRRTAQPELEALNRAMRRYEKKLTLLAGQTDDRMEYLEHRLNDAIALVAVAAKSGRSEWGLAGWLVEKTIIMIMLPFQALATVLTLPFRTASTLFYRKGQTGPEKAHRPQRNGKSPVQGKGSSDRMPTRMSRR</sequence>
<evidence type="ECO:0000313" key="1">
    <source>
        <dbReference type="EMBL" id="KAJ2972216.1"/>
    </source>
</evidence>
<proteinExistence type="predicted"/>
<dbReference type="EMBL" id="JAPDGR010003212">
    <property type="protein sequence ID" value="KAJ2972216.1"/>
    <property type="molecule type" value="Genomic_DNA"/>
</dbReference>
<keyword evidence="2" id="KW-1185">Reference proteome</keyword>